<dbReference type="InterPro" id="IPR036397">
    <property type="entry name" value="RNaseH_sf"/>
</dbReference>
<feature type="domain" description="Exonuclease" evidence="1">
    <location>
        <begin position="16"/>
        <end position="183"/>
    </location>
</feature>
<dbReference type="NCBIfam" id="TIGR00573">
    <property type="entry name" value="dnaq"/>
    <property type="match status" value="1"/>
</dbReference>
<evidence type="ECO:0000313" key="3">
    <source>
        <dbReference type="Proteomes" id="UP001523566"/>
    </source>
</evidence>
<dbReference type="InterPro" id="IPR013498">
    <property type="entry name" value="Topo_IA_Znf"/>
</dbReference>
<evidence type="ECO:0000313" key="2">
    <source>
        <dbReference type="EMBL" id="MCP1103749.1"/>
    </source>
</evidence>
<evidence type="ECO:0000259" key="1">
    <source>
        <dbReference type="SMART" id="SM00479"/>
    </source>
</evidence>
<dbReference type="Pfam" id="PF00929">
    <property type="entry name" value="RNase_T"/>
    <property type="match status" value="1"/>
</dbReference>
<organism evidence="2 3">
    <name type="scientific">Aequitasia blattaphilus</name>
    <dbReference type="NCBI Taxonomy" id="2949332"/>
    <lineage>
        <taxon>Bacteria</taxon>
        <taxon>Bacillati</taxon>
        <taxon>Bacillota</taxon>
        <taxon>Clostridia</taxon>
        <taxon>Lachnospirales</taxon>
        <taxon>Lachnospiraceae</taxon>
        <taxon>Aequitasia</taxon>
    </lineage>
</organism>
<accession>A0ABT1EDM2</accession>
<dbReference type="RefSeq" id="WP_262067514.1">
    <property type="nucleotide sequence ID" value="NZ_JAMXOD010000047.1"/>
</dbReference>
<dbReference type="Proteomes" id="UP001523566">
    <property type="component" value="Unassembled WGS sequence"/>
</dbReference>
<dbReference type="SUPFAM" id="SSF57783">
    <property type="entry name" value="Zinc beta-ribbon"/>
    <property type="match status" value="1"/>
</dbReference>
<dbReference type="GO" id="GO:0004527">
    <property type="term" value="F:exonuclease activity"/>
    <property type="evidence" value="ECO:0007669"/>
    <property type="project" value="UniProtKB-KW"/>
</dbReference>
<dbReference type="PANTHER" id="PTHR30231:SF41">
    <property type="entry name" value="DNA POLYMERASE III SUBUNIT EPSILON"/>
    <property type="match status" value="1"/>
</dbReference>
<dbReference type="InterPro" id="IPR006054">
    <property type="entry name" value="DnaQ"/>
</dbReference>
<dbReference type="SUPFAM" id="SSF53098">
    <property type="entry name" value="Ribonuclease H-like"/>
    <property type="match status" value="1"/>
</dbReference>
<reference evidence="2 3" key="1">
    <citation type="journal article" date="2022" name="Genome Biol. Evol.">
        <title>Host diet, physiology and behaviors set the stage for Lachnospiraceae cladogenesis.</title>
        <authorList>
            <person name="Vera-Ponce De Leon A."/>
            <person name="Schneider M."/>
            <person name="Jahnes B.C."/>
            <person name="Sadowski V."/>
            <person name="Camuy-Velez L.A."/>
            <person name="Duan J."/>
            <person name="Sabree Z.L."/>
        </authorList>
    </citation>
    <scope>NUCLEOTIDE SEQUENCE [LARGE SCALE GENOMIC DNA]</scope>
    <source>
        <strain evidence="2 3">PAL113</strain>
    </source>
</reference>
<proteinExistence type="predicted"/>
<keyword evidence="2" id="KW-0269">Exonuclease</keyword>
<dbReference type="SMART" id="SM00479">
    <property type="entry name" value="EXOIII"/>
    <property type="match status" value="1"/>
</dbReference>
<dbReference type="EMBL" id="JAMZFW010000047">
    <property type="protein sequence ID" value="MCP1103749.1"/>
    <property type="molecule type" value="Genomic_DNA"/>
</dbReference>
<protein>
    <submittedName>
        <fullName evidence="2">Exonuclease domain-containing protein</fullName>
    </submittedName>
</protein>
<dbReference type="Gene3D" id="3.30.420.10">
    <property type="entry name" value="Ribonuclease H-like superfamily/Ribonuclease H"/>
    <property type="match status" value="1"/>
</dbReference>
<dbReference type="CDD" id="cd06127">
    <property type="entry name" value="DEDDh"/>
    <property type="match status" value="1"/>
</dbReference>
<name>A0ABT1EDM2_9FIRM</name>
<keyword evidence="2" id="KW-0540">Nuclease</keyword>
<comment type="caution">
    <text evidence="2">The sequence shown here is derived from an EMBL/GenBank/DDBJ whole genome shotgun (WGS) entry which is preliminary data.</text>
</comment>
<keyword evidence="2" id="KW-0378">Hydrolase</keyword>
<dbReference type="InterPro" id="IPR012337">
    <property type="entry name" value="RNaseH-like_sf"/>
</dbReference>
<gene>
    <name evidence="2" type="ORF">NK125_15225</name>
</gene>
<sequence length="221" mass="24975">MVGNKRGKRLAKYEPSYVVFDLETTGINSNTDRIVEVAGIKVVGGKVEDTFSTLVNPERSIPKRATMVNGITDEMVAGAPKINHALDEFLSFSENHILVGHNIHTFDMKFIYNATEELYGGVIDNDYIDTLYLSRKVLPQLRHHKLVDLSAYFHISSEGAHRALNDCWMNQKCYEELGKLQSNITVEICPKCGGELMKRNGKFGEFFGCGNYPECRYTRNI</sequence>
<dbReference type="Gene3D" id="3.30.65.10">
    <property type="entry name" value="Bacterial Topoisomerase I, domain 1"/>
    <property type="match status" value="1"/>
</dbReference>
<dbReference type="InterPro" id="IPR013520">
    <property type="entry name" value="Ribonucl_H"/>
</dbReference>
<dbReference type="Pfam" id="PF01396">
    <property type="entry name" value="Zn_ribbon_Top1"/>
    <property type="match status" value="1"/>
</dbReference>
<dbReference type="PANTHER" id="PTHR30231">
    <property type="entry name" value="DNA POLYMERASE III SUBUNIT EPSILON"/>
    <property type="match status" value="1"/>
</dbReference>
<keyword evidence="3" id="KW-1185">Reference proteome</keyword>